<protein>
    <recommendedName>
        <fullName evidence="1">BioF2-like acetyltransferase domain-containing protein</fullName>
    </recommendedName>
</protein>
<evidence type="ECO:0000259" key="1">
    <source>
        <dbReference type="Pfam" id="PF13480"/>
    </source>
</evidence>
<gene>
    <name evidence="2" type="ordered locus">Bind_2763</name>
</gene>
<reference evidence="2 3" key="2">
    <citation type="journal article" date="2010" name="J. Bacteriol.">
        <title>Complete genome sequence of Beijerinckia indica subsp. indica.</title>
        <authorList>
            <person name="Tamas I."/>
            <person name="Dedysh S.N."/>
            <person name="Liesack W."/>
            <person name="Stott M.B."/>
            <person name="Alam M."/>
            <person name="Murrell J.C."/>
            <person name="Dunfield P.F."/>
        </authorList>
    </citation>
    <scope>NUCLEOTIDE SEQUENCE [LARGE SCALE GENOMIC DNA]</scope>
    <source>
        <strain evidence="3">ATCC 9039 / DSM 1715 / NCIMB 8712</strain>
    </source>
</reference>
<dbReference type="AlphaFoldDB" id="B2IJW0"/>
<dbReference type="eggNOG" id="COG2348">
    <property type="taxonomic scope" value="Bacteria"/>
</dbReference>
<dbReference type="OrthoDB" id="116151at2"/>
<dbReference type="InterPro" id="IPR016181">
    <property type="entry name" value="Acyl_CoA_acyltransferase"/>
</dbReference>
<dbReference type="RefSeq" id="WP_012385686.1">
    <property type="nucleotide sequence ID" value="NC_010581.1"/>
</dbReference>
<evidence type="ECO:0000313" key="3">
    <source>
        <dbReference type="Proteomes" id="UP000001695"/>
    </source>
</evidence>
<dbReference type="Gene3D" id="3.40.630.30">
    <property type="match status" value="1"/>
</dbReference>
<sequence length="324" mass="37211">MTRGSNDSECYYPRAQASGLVPTIFHERWWLDIETNGNFDVVECFEDGKLVGWLPYFLKRKSGFTYSVNPKMTHFIGPAINEGNGSSETRFLRKLQITRELISKLPPASVYKYKLHRDVTDVVAFQAEQFSTNVQFTFEVPPQVTDALWNNMRPKKRKKIRKASEELTSYDIEDPELFWNFYEKNLKWRGLYCSYYDKISTCKIIEACLTRNCGRIYAAKDKRGSLVAVLFCIWDQFSTYYYMTSRTEDAHGGATSLLVWNAMQDAAQKGLIFDFDGLTNAKSILFYAEFGGTLSPRYVVTRSTLIGGIALGLKTALDGKNFFY</sequence>
<reference evidence="3" key="1">
    <citation type="submission" date="2008-03" db="EMBL/GenBank/DDBJ databases">
        <title>Complete sequence of chromosome of Beijerinckia indica subsp. indica ATCC 9039.</title>
        <authorList>
            <consortium name="US DOE Joint Genome Institute"/>
            <person name="Copeland A."/>
            <person name="Lucas S."/>
            <person name="Lapidus A."/>
            <person name="Glavina del Rio T."/>
            <person name="Dalin E."/>
            <person name="Tice H."/>
            <person name="Bruce D."/>
            <person name="Goodwin L."/>
            <person name="Pitluck S."/>
            <person name="LaButti K."/>
            <person name="Schmutz J."/>
            <person name="Larimer F."/>
            <person name="Land M."/>
            <person name="Hauser L."/>
            <person name="Kyrpides N."/>
            <person name="Mikhailova N."/>
            <person name="Dunfield P.F."/>
            <person name="Dedysh S.N."/>
            <person name="Liesack W."/>
            <person name="Saw J.H."/>
            <person name="Alam M."/>
            <person name="Chen Y."/>
            <person name="Murrell J.C."/>
            <person name="Richardson P."/>
        </authorList>
    </citation>
    <scope>NUCLEOTIDE SEQUENCE [LARGE SCALE GENOMIC DNA]</scope>
    <source>
        <strain evidence="3">ATCC 9039 / DSM 1715 / NCIMB 8712</strain>
    </source>
</reference>
<proteinExistence type="predicted"/>
<dbReference type="InterPro" id="IPR050644">
    <property type="entry name" value="PG_Glycine_Bridge_Synth"/>
</dbReference>
<dbReference type="STRING" id="395963.Bind_2763"/>
<feature type="domain" description="BioF2-like acetyltransferase" evidence="1">
    <location>
        <begin position="155"/>
        <end position="275"/>
    </location>
</feature>
<dbReference type="InterPro" id="IPR038740">
    <property type="entry name" value="BioF2-like_GNAT_dom"/>
</dbReference>
<dbReference type="Proteomes" id="UP000001695">
    <property type="component" value="Chromosome"/>
</dbReference>
<dbReference type="HOGENOM" id="CLU_062815_0_0_5"/>
<evidence type="ECO:0000313" key="2">
    <source>
        <dbReference type="EMBL" id="ACB96335.1"/>
    </source>
</evidence>
<organism evidence="2 3">
    <name type="scientific">Beijerinckia indica subsp. indica (strain ATCC 9039 / DSM 1715 / NCIMB 8712)</name>
    <dbReference type="NCBI Taxonomy" id="395963"/>
    <lineage>
        <taxon>Bacteria</taxon>
        <taxon>Pseudomonadati</taxon>
        <taxon>Pseudomonadota</taxon>
        <taxon>Alphaproteobacteria</taxon>
        <taxon>Hyphomicrobiales</taxon>
        <taxon>Beijerinckiaceae</taxon>
        <taxon>Beijerinckia</taxon>
    </lineage>
</organism>
<dbReference type="Pfam" id="PF13480">
    <property type="entry name" value="Acetyltransf_6"/>
    <property type="match status" value="1"/>
</dbReference>
<dbReference type="EMBL" id="CP001016">
    <property type="protein sequence ID" value="ACB96335.1"/>
    <property type="molecule type" value="Genomic_DNA"/>
</dbReference>
<dbReference type="SUPFAM" id="SSF55729">
    <property type="entry name" value="Acyl-CoA N-acyltransferases (Nat)"/>
    <property type="match status" value="1"/>
</dbReference>
<name>B2IJW0_BEII9</name>
<dbReference type="KEGG" id="bid:Bind_2763"/>
<accession>B2IJW0</accession>
<dbReference type="PANTHER" id="PTHR36174:SF1">
    <property type="entry name" value="LIPID II:GLYCINE GLYCYLTRANSFERASE"/>
    <property type="match status" value="1"/>
</dbReference>
<keyword evidence="3" id="KW-1185">Reference proteome</keyword>
<dbReference type="PANTHER" id="PTHR36174">
    <property type="entry name" value="LIPID II:GLYCINE GLYCYLTRANSFERASE"/>
    <property type="match status" value="1"/>
</dbReference>